<evidence type="ECO:0000313" key="3">
    <source>
        <dbReference type="EMBL" id="PAV92211.1"/>
    </source>
</evidence>
<dbReference type="AlphaFoldDB" id="A0A2A2M100"/>
<keyword evidence="4" id="KW-1185">Reference proteome</keyword>
<feature type="domain" description="ILEI/PANDER" evidence="2">
    <location>
        <begin position="327"/>
        <end position="414"/>
    </location>
</feature>
<keyword evidence="1" id="KW-0812">Transmembrane</keyword>
<protein>
    <recommendedName>
        <fullName evidence="2">ILEI/PANDER domain-containing protein</fullName>
    </recommendedName>
</protein>
<keyword evidence="1" id="KW-1133">Transmembrane helix</keyword>
<feature type="domain" description="ILEI/PANDER" evidence="2">
    <location>
        <begin position="124"/>
        <end position="209"/>
    </location>
</feature>
<gene>
    <name evidence="3" type="ORF">WR25_08990</name>
</gene>
<comment type="caution">
    <text evidence="3">The sequence shown here is derived from an EMBL/GenBank/DDBJ whole genome shotgun (WGS) entry which is preliminary data.</text>
</comment>
<dbReference type="Gene3D" id="3.90.550.10">
    <property type="entry name" value="Spore Coat Polysaccharide Biosynthesis Protein SpsA, Chain A"/>
    <property type="match status" value="1"/>
</dbReference>
<evidence type="ECO:0000313" key="4">
    <source>
        <dbReference type="Proteomes" id="UP000218231"/>
    </source>
</evidence>
<dbReference type="GO" id="GO:0016266">
    <property type="term" value="P:protein O-linked glycosylation via N-acetyl-galactosamine"/>
    <property type="evidence" value="ECO:0007669"/>
    <property type="project" value="TreeGrafter"/>
</dbReference>
<dbReference type="CDD" id="cd13936">
    <property type="entry name" value="PANDER_like"/>
    <property type="match status" value="1"/>
</dbReference>
<dbReference type="PROSITE" id="PS52031">
    <property type="entry name" value="GG_LECTIN"/>
    <property type="match status" value="2"/>
</dbReference>
<evidence type="ECO:0000259" key="2">
    <source>
        <dbReference type="Pfam" id="PF15711"/>
    </source>
</evidence>
<dbReference type="GO" id="GO:0000139">
    <property type="term" value="C:Golgi membrane"/>
    <property type="evidence" value="ECO:0007669"/>
    <property type="project" value="TreeGrafter"/>
</dbReference>
<keyword evidence="1" id="KW-0472">Membrane</keyword>
<dbReference type="Pfam" id="PF15711">
    <property type="entry name" value="ILEI"/>
    <property type="match status" value="2"/>
</dbReference>
<dbReference type="InterPro" id="IPR052463">
    <property type="entry name" value="O-linked_mannose_GnT"/>
</dbReference>
<evidence type="ECO:0000256" key="1">
    <source>
        <dbReference type="SAM" id="Phobius"/>
    </source>
</evidence>
<dbReference type="InterPro" id="IPR029044">
    <property type="entry name" value="Nucleotide-diphossugar_trans"/>
</dbReference>
<dbReference type="PANTHER" id="PTHR46396:SF2">
    <property type="entry name" value="ILEI_PANDER DOMAIN-CONTAINING PROTEIN"/>
    <property type="match status" value="1"/>
</dbReference>
<proteinExistence type="predicted"/>
<dbReference type="SUPFAM" id="SSF53448">
    <property type="entry name" value="Nucleotide-diphospho-sugar transferases"/>
    <property type="match status" value="1"/>
</dbReference>
<organism evidence="3 4">
    <name type="scientific">Diploscapter pachys</name>
    <dbReference type="NCBI Taxonomy" id="2018661"/>
    <lineage>
        <taxon>Eukaryota</taxon>
        <taxon>Metazoa</taxon>
        <taxon>Ecdysozoa</taxon>
        <taxon>Nematoda</taxon>
        <taxon>Chromadorea</taxon>
        <taxon>Rhabditida</taxon>
        <taxon>Rhabditina</taxon>
        <taxon>Rhabditomorpha</taxon>
        <taxon>Rhabditoidea</taxon>
        <taxon>Rhabditidae</taxon>
        <taxon>Diploscapter</taxon>
    </lineage>
</organism>
<dbReference type="OrthoDB" id="440755at2759"/>
<dbReference type="Proteomes" id="UP000218231">
    <property type="component" value="Unassembled WGS sequence"/>
</dbReference>
<dbReference type="InterPro" id="IPR039477">
    <property type="entry name" value="ILEI/PANDER_dom"/>
</dbReference>
<accession>A0A2A2M100</accession>
<dbReference type="EMBL" id="LIAE01006252">
    <property type="protein sequence ID" value="PAV92211.1"/>
    <property type="molecule type" value="Genomic_DNA"/>
</dbReference>
<name>A0A2A2M100_9BILA</name>
<reference evidence="3 4" key="1">
    <citation type="journal article" date="2017" name="Curr. Biol.">
        <title>Genome architecture and evolution of a unichromosomal asexual nematode.</title>
        <authorList>
            <person name="Fradin H."/>
            <person name="Zegar C."/>
            <person name="Gutwein M."/>
            <person name="Lucas J."/>
            <person name="Kovtun M."/>
            <person name="Corcoran D."/>
            <person name="Baugh L.R."/>
            <person name="Kiontke K."/>
            <person name="Gunsalus K."/>
            <person name="Fitch D.H."/>
            <person name="Piano F."/>
        </authorList>
    </citation>
    <scope>NUCLEOTIDE SEQUENCE [LARGE SCALE GENOMIC DNA]</scope>
    <source>
        <strain evidence="3">PF1309</strain>
    </source>
</reference>
<dbReference type="PANTHER" id="PTHR46396">
    <property type="entry name" value="PROTEIN O-LINKED-MANNOSE BETA-1,2-N-ACETYLGLUCOSAMINYLTRANSFERASE 1"/>
    <property type="match status" value="1"/>
</dbReference>
<dbReference type="STRING" id="2018661.A0A2A2M100"/>
<feature type="transmembrane region" description="Helical" evidence="1">
    <location>
        <begin position="7"/>
        <end position="29"/>
    </location>
</feature>
<dbReference type="GO" id="GO:0047223">
    <property type="term" value="F:beta-1,3-galactosyl-O-glycosyl-glycoprotein beta-1,3-N-acetylglucosaminyltransferase activity"/>
    <property type="evidence" value="ECO:0007669"/>
    <property type="project" value="TreeGrafter"/>
</dbReference>
<sequence>MRLNRRLILIIACIAGFYAACRLFATFWIQDFTPEDGNYPSKKERSYPNSYNGKGRPGLATEVLSKIVNQKQPAVDEAIQSCYYDENCATPQILYRLHLETENSPPFACLNDIRLFDVSKLQKGLNFVALNGSTGNIEDSQSFDVATSDEKLITWLRSLPSTSILLGVSFGDIAERVSVDARRALEIYGARKVEKWRGGNAYAILGQRGLKTKAYEMIVPIVTQHSQSIEGCFELPLGDIGEVDIFDEKLDLHRADEAKLAELQGAKVEIKQSIKLGEEWPRCGLDEACPADEISMHFYSGESKDDHPRMCIGGRMVFDKELNGAGRGLNLAAIEPKTGRVELVANFDTYEDESTGLEEWLDAVPVGDIVAVVSFDEASTMLSEMAKKIFYEMGSSLIERLKFRASWYFVGRKGIAAYTPFEDLNIPNGNNWAKPIKTSFCLPKSVSKWEGRFDKKSRTSKMMLAKRNLPRRHFCAKYDKHEFFCDSQRIDNLITPRPLLDKKRESDPVFNVPIVVAAGLNSDSLRKLLESLLDQEGVNTQMVLVAFDKEYPENAHLASLFHVKSLPINVTAGYNSLLLAAFDAGFSVFPQAPAIAVIEEDIVLSPDWLSFIAETLNPLLEDKSLDLLQLFNPNGYFDTSGNEQKVLRSSYQPPIYSYVLKRQFYELQIRNSSTCCRPRKSGLWKFESAKALVPSLSRIVAIPPPKLMGPHWDDALFTKERVASKSHTWPKLSMDFVSEKTYDEMLAGLTRNAKIIQIHQIECQNWPEQFTKLNSLTISVTYGSELEDLSQVAKCFGLFYDQTHIAGTYKKSIRFFANNSTEVLIIPEGDYFKSPLDLQSVKPSQNQKPKVLSKLNKIQ</sequence>